<accession>A0A8S5N0J4</accession>
<name>A0A8S5N0J4_9CAUD</name>
<dbReference type="EMBL" id="BK015035">
    <property type="protein sequence ID" value="DAD88121.1"/>
    <property type="molecule type" value="Genomic_DNA"/>
</dbReference>
<reference evidence="1" key="1">
    <citation type="journal article" date="2021" name="Proc. Natl. Acad. Sci. U.S.A.">
        <title>A Catalog of Tens of Thousands of Viruses from Human Metagenomes Reveals Hidden Associations with Chronic Diseases.</title>
        <authorList>
            <person name="Tisza M.J."/>
            <person name="Buck C.B."/>
        </authorList>
    </citation>
    <scope>NUCLEOTIDE SEQUENCE</scope>
    <source>
        <strain evidence="1">Ctpbb7</strain>
    </source>
</reference>
<proteinExistence type="predicted"/>
<organism evidence="1">
    <name type="scientific">Siphoviridae sp. ctpbb7</name>
    <dbReference type="NCBI Taxonomy" id="2826465"/>
    <lineage>
        <taxon>Viruses</taxon>
        <taxon>Duplodnaviria</taxon>
        <taxon>Heunggongvirae</taxon>
        <taxon>Uroviricota</taxon>
        <taxon>Caudoviricetes</taxon>
    </lineage>
</organism>
<evidence type="ECO:0000313" key="1">
    <source>
        <dbReference type="EMBL" id="DAD88121.1"/>
    </source>
</evidence>
<sequence length="106" mass="12596">MLDKNNMPATYLEDVKRHLQITWNDTDTTERLIGMMLDAEVELNHLFGAELDYFAPGLAHRLYLSYLMYAYNNCLDEWETAYLKDILRLQHIQRIKEVKADDEEQV</sequence>
<protein>
    <submittedName>
        <fullName evidence="1">Tail connector protein</fullName>
    </submittedName>
</protein>